<dbReference type="FunCoup" id="Q6BNK8">
    <property type="interactions" value="66"/>
</dbReference>
<evidence type="ECO:0000313" key="3">
    <source>
        <dbReference type="Proteomes" id="UP000000599"/>
    </source>
</evidence>
<dbReference type="OrthoDB" id="1918at2759"/>
<dbReference type="GeneID" id="2902990"/>
<evidence type="ECO:0000313" key="2">
    <source>
        <dbReference type="EMBL" id="CAG88485.2"/>
    </source>
</evidence>
<dbReference type="KEGG" id="dha:DEHA2E20922g"/>
<dbReference type="Pfam" id="PF08737">
    <property type="entry name" value="Rgp1"/>
    <property type="match status" value="1"/>
</dbReference>
<dbReference type="InParanoid" id="Q6BNK8"/>
<dbReference type="RefSeq" id="XP_460212.2">
    <property type="nucleotide sequence ID" value="XM_460212.1"/>
</dbReference>
<dbReference type="eggNOG" id="ENOG502RR05">
    <property type="taxonomic scope" value="Eukaryota"/>
</dbReference>
<dbReference type="OMA" id="FMDLKYF"/>
<accession>Q6BNK8</accession>
<organism evidence="2 3">
    <name type="scientific">Debaryomyces hansenii (strain ATCC 36239 / CBS 767 / BCRC 21394 / JCM 1990 / NBRC 0083 / IGC 2968)</name>
    <name type="common">Yeast</name>
    <name type="synonym">Torulaspora hansenii</name>
    <dbReference type="NCBI Taxonomy" id="284592"/>
    <lineage>
        <taxon>Eukaryota</taxon>
        <taxon>Fungi</taxon>
        <taxon>Dikarya</taxon>
        <taxon>Ascomycota</taxon>
        <taxon>Saccharomycotina</taxon>
        <taxon>Pichiomycetes</taxon>
        <taxon>Debaryomycetaceae</taxon>
        <taxon>Debaryomyces</taxon>
    </lineage>
</organism>
<gene>
    <name evidence="2" type="ordered locus">DEHA2E20922g</name>
</gene>
<keyword evidence="3" id="KW-1185">Reference proteome</keyword>
<name>Q6BNK8_DEBHA</name>
<feature type="region of interest" description="Disordered" evidence="1">
    <location>
        <begin position="597"/>
        <end position="636"/>
    </location>
</feature>
<protein>
    <submittedName>
        <fullName evidence="2">DEHA2E20922p</fullName>
    </submittedName>
</protein>
<feature type="compositionally biased region" description="Basic and acidic residues" evidence="1">
    <location>
        <begin position="614"/>
        <end position="636"/>
    </location>
</feature>
<dbReference type="Proteomes" id="UP000000599">
    <property type="component" value="Chromosome E"/>
</dbReference>
<dbReference type="InterPro" id="IPR014848">
    <property type="entry name" value="Rgp1"/>
</dbReference>
<reference evidence="2 3" key="1">
    <citation type="journal article" date="2004" name="Nature">
        <title>Genome evolution in yeasts.</title>
        <authorList>
            <consortium name="Genolevures"/>
            <person name="Dujon B."/>
            <person name="Sherman D."/>
            <person name="Fischer G."/>
            <person name="Durrens P."/>
            <person name="Casaregola S."/>
            <person name="Lafontaine I."/>
            <person name="de Montigny J."/>
            <person name="Marck C."/>
            <person name="Neuveglise C."/>
            <person name="Talla E."/>
            <person name="Goffard N."/>
            <person name="Frangeul L."/>
            <person name="Aigle M."/>
            <person name="Anthouard V."/>
            <person name="Babour A."/>
            <person name="Barbe V."/>
            <person name="Barnay S."/>
            <person name="Blanchin S."/>
            <person name="Beckerich J.M."/>
            <person name="Beyne E."/>
            <person name="Bleykasten C."/>
            <person name="Boisrame A."/>
            <person name="Boyer J."/>
            <person name="Cattolico L."/>
            <person name="Confanioleri F."/>
            <person name="de Daruvar A."/>
            <person name="Despons L."/>
            <person name="Fabre E."/>
            <person name="Fairhead C."/>
            <person name="Ferry-Dumazet H."/>
            <person name="Groppi A."/>
            <person name="Hantraye F."/>
            <person name="Hennequin C."/>
            <person name="Jauniaux N."/>
            <person name="Joyet P."/>
            <person name="Kachouri R."/>
            <person name="Kerrest A."/>
            <person name="Koszul R."/>
            <person name="Lemaire M."/>
            <person name="Lesur I."/>
            <person name="Ma L."/>
            <person name="Muller H."/>
            <person name="Nicaud J.M."/>
            <person name="Nikolski M."/>
            <person name="Oztas S."/>
            <person name="Ozier-Kalogeropoulos O."/>
            <person name="Pellenz S."/>
            <person name="Potier S."/>
            <person name="Richard G.F."/>
            <person name="Straub M.L."/>
            <person name="Suleau A."/>
            <person name="Swennene D."/>
            <person name="Tekaia F."/>
            <person name="Wesolowski-Louvel M."/>
            <person name="Westhof E."/>
            <person name="Wirth B."/>
            <person name="Zeniou-Meyer M."/>
            <person name="Zivanovic I."/>
            <person name="Bolotin-Fukuhara M."/>
            <person name="Thierry A."/>
            <person name="Bouchier C."/>
            <person name="Caudron B."/>
            <person name="Scarpelli C."/>
            <person name="Gaillardin C."/>
            <person name="Weissenbach J."/>
            <person name="Wincker P."/>
            <person name="Souciet J.L."/>
        </authorList>
    </citation>
    <scope>NUCLEOTIDE SEQUENCE [LARGE SCALE GENOMIC DNA]</scope>
    <source>
        <strain evidence="3">ATCC 36239 / CBS 767 / BCRC 21394 / JCM 1990 / NBRC 0083 / IGC 2968</strain>
    </source>
</reference>
<dbReference type="PANTHER" id="PTHR12507">
    <property type="entry name" value="REDUCED GROWTH PHENOTYPE 1 RGP1, YEAST -RELATED"/>
    <property type="match status" value="1"/>
</dbReference>
<dbReference type="STRING" id="284592.Q6BNK8"/>
<dbReference type="AlphaFoldDB" id="Q6BNK8"/>
<dbReference type="VEuPathDB" id="FungiDB:DEHA2E20922g"/>
<dbReference type="HOGENOM" id="CLU_475643_0_0_1"/>
<dbReference type="EMBL" id="CR382137">
    <property type="protein sequence ID" value="CAG88485.2"/>
    <property type="molecule type" value="Genomic_DNA"/>
</dbReference>
<evidence type="ECO:0000256" key="1">
    <source>
        <dbReference type="SAM" id="MobiDB-lite"/>
    </source>
</evidence>
<proteinExistence type="predicted"/>
<sequence>MPQFELRHDSKQYAEFVKPNFVKKINNKLSLSLSYLERSNSETECLLSFHNISNEAILINPHVDEHDKRTTESKGWFSNIFGSNEDEVQEREDKEEEEGTPSSETKILLGYIQLFGYVVLNYKFRLEESSNPIDNYSDRSSWWVNKEYASHYQDNENTADEEDIESNLNRVPFIQRNLKDRMVIGGRLGGVNDLIINDSQNSSSILSKHDPKTIDENDRYLLQDLLFPFGSINAPDTINDYSDQNKDSKGVLSLKELTDSIIPFYTTSQFLLFSDLNLASQSTKTFHIKFPKISGLSPSYNTRMTGPVCDQGWLSIKYSLIVGLSQMSRQHHKMKSYNTYFPLEVKGERQGTHERWLQHDFLKETKIDQNWNVTICDETNLCSDLVDSGSEDSKEGRQTFLHDLSTLIDSDLYNMPKISTSERKKSVPNMHDTTEVIEPGLIPQLPNHLKTQYQIRVNDYDLCLLSISKPYFHIGEDAYFVIDTNPKDISRTRIVGLIVHLETHETFHTESGEGKITDYKNIYKVSSSIKYNSFASSIANSKFDSNETEPSLIHGMINIPKFLTQQFQSSELMEIKHYVVFKFNLNDFEENSNNIIIESSDNQDSPVEPESNEDVSRKSLQNEDANRQTDQDNHLDTFQDYKFDNYGGELRFRLPISVLP</sequence>